<evidence type="ECO:0000256" key="2">
    <source>
        <dbReference type="ARBA" id="ARBA00022741"/>
    </source>
</evidence>
<dbReference type="Gene3D" id="3.40.1190.10">
    <property type="entry name" value="Mur-like, catalytic domain"/>
    <property type="match status" value="1"/>
</dbReference>
<dbReference type="PANTHER" id="PTHR43024:SF1">
    <property type="entry name" value="UDP-N-ACETYLMURAMOYL-TRIPEPTIDE--D-ALANYL-D-ALANINE LIGASE"/>
    <property type="match status" value="1"/>
</dbReference>
<keyword evidence="4" id="KW-1133">Transmembrane helix</keyword>
<keyword evidence="4" id="KW-0472">Membrane</keyword>
<evidence type="ECO:0000313" key="8">
    <source>
        <dbReference type="Proteomes" id="UP000623172"/>
    </source>
</evidence>
<feature type="transmembrane region" description="Helical" evidence="4">
    <location>
        <begin position="53"/>
        <end position="70"/>
    </location>
</feature>
<proteinExistence type="predicted"/>
<dbReference type="InterPro" id="IPR004101">
    <property type="entry name" value="Mur_ligase_C"/>
</dbReference>
<dbReference type="SUPFAM" id="SSF53244">
    <property type="entry name" value="MurD-like peptide ligases, peptide-binding domain"/>
    <property type="match status" value="1"/>
</dbReference>
<dbReference type="InterPro" id="IPR036565">
    <property type="entry name" value="Mur-like_cat_sf"/>
</dbReference>
<evidence type="ECO:0000256" key="3">
    <source>
        <dbReference type="ARBA" id="ARBA00022840"/>
    </source>
</evidence>
<dbReference type="RefSeq" id="WP_249314929.1">
    <property type="nucleotide sequence ID" value="NZ_JACRSR010000001.1"/>
</dbReference>
<name>A0A926HP62_9FIRM</name>
<feature type="domain" description="Mur ligase central" evidence="6">
    <location>
        <begin position="201"/>
        <end position="392"/>
    </location>
</feature>
<sequence>MTGILYVLGLLVVAMALLMLSYRYLHMLQLETYEVKFYLKWVHKNKKRSIRPLLFVFLAAVAGQIVLAAVPATRDYSFWLGMAVLILAVIAAFVKMKREPVKKDLVVTARVRRLMTALLIFLWAGCLLSYLLGGAAGDLLGGTVYAFAAPVLVSLWVLLLPYVVAFAAWFMQPFEKMVKRKFFRQAEKRLASFEDMIKIGITGSFGKTSTKFILGTILAERYDVKVTPHSYNTPMGVAKVIREELTGREEIFVAEMGAKGVGEIKEMCDLVHPRYGLLTSVGRQHMDTFGSLENIQATKYELIEALPKDGVGFFPADSEPCLSLYDKTEHVEKVLFGFDGAGRKLDVTARDVTVGPFGSRFTLVMGGEEILCETRILGRHNIGNILGCAAVAKSLGLTMEEIARGISKIEPVEHRLQMLPTNNGLTVIDDAFNASPSGVKAAMDVISGFPGRKIVITPGLIEQGPEEDAENEKFGRLMAHAADYAILVGPAHTRPIAEGLLKEGFPEEHIIVVSNLDEATARLAGITKVGDCVLFENDLPDLYNE</sequence>
<dbReference type="EMBL" id="JACRSR010000001">
    <property type="protein sequence ID" value="MBC8530883.1"/>
    <property type="molecule type" value="Genomic_DNA"/>
</dbReference>
<dbReference type="Proteomes" id="UP000623172">
    <property type="component" value="Unassembled WGS sequence"/>
</dbReference>
<keyword evidence="1 7" id="KW-0436">Ligase</keyword>
<dbReference type="Pfam" id="PF02875">
    <property type="entry name" value="Mur_ligase_C"/>
    <property type="match status" value="1"/>
</dbReference>
<keyword evidence="2" id="KW-0547">Nucleotide-binding</keyword>
<dbReference type="PANTHER" id="PTHR43024">
    <property type="entry name" value="UDP-N-ACETYLMURAMOYL-TRIPEPTIDE--D-ALANYL-D-ALANINE LIGASE"/>
    <property type="match status" value="1"/>
</dbReference>
<evidence type="ECO:0000259" key="6">
    <source>
        <dbReference type="Pfam" id="PF08245"/>
    </source>
</evidence>
<keyword evidence="8" id="KW-1185">Reference proteome</keyword>
<dbReference type="AlphaFoldDB" id="A0A926HP62"/>
<dbReference type="Gene3D" id="3.90.190.20">
    <property type="entry name" value="Mur ligase, C-terminal domain"/>
    <property type="match status" value="1"/>
</dbReference>
<feature type="transmembrane region" description="Helical" evidence="4">
    <location>
        <begin position="114"/>
        <end position="132"/>
    </location>
</feature>
<dbReference type="GO" id="GO:0005524">
    <property type="term" value="F:ATP binding"/>
    <property type="evidence" value="ECO:0007669"/>
    <property type="project" value="UniProtKB-KW"/>
</dbReference>
<dbReference type="InterPro" id="IPR051046">
    <property type="entry name" value="MurCDEF_CellWall_CoF430Synth"/>
</dbReference>
<feature type="transmembrane region" description="Helical" evidence="4">
    <location>
        <begin position="6"/>
        <end position="25"/>
    </location>
</feature>
<evidence type="ECO:0000256" key="1">
    <source>
        <dbReference type="ARBA" id="ARBA00022598"/>
    </source>
</evidence>
<reference evidence="7" key="1">
    <citation type="submission" date="2020-08" db="EMBL/GenBank/DDBJ databases">
        <title>Genome public.</title>
        <authorList>
            <person name="Liu C."/>
            <person name="Sun Q."/>
        </authorList>
    </citation>
    <scope>NUCLEOTIDE SEQUENCE</scope>
    <source>
        <strain evidence="7">NSJ-53</strain>
    </source>
</reference>
<keyword evidence="3" id="KW-0067">ATP-binding</keyword>
<dbReference type="GO" id="GO:0016881">
    <property type="term" value="F:acid-amino acid ligase activity"/>
    <property type="evidence" value="ECO:0007669"/>
    <property type="project" value="InterPro"/>
</dbReference>
<dbReference type="InterPro" id="IPR036615">
    <property type="entry name" value="Mur_ligase_C_dom_sf"/>
</dbReference>
<dbReference type="Pfam" id="PF08245">
    <property type="entry name" value="Mur_ligase_M"/>
    <property type="match status" value="1"/>
</dbReference>
<protein>
    <submittedName>
        <fullName evidence="7">UDP-N-acetylmuramoyl-tripeptide--D-alanyl-D-alanine ligase</fullName>
    </submittedName>
</protein>
<feature type="transmembrane region" description="Helical" evidence="4">
    <location>
        <begin position="144"/>
        <end position="171"/>
    </location>
</feature>
<gene>
    <name evidence="7" type="ORF">H8696_03380</name>
</gene>
<organism evidence="7 8">
    <name type="scientific">Gehongia tenuis</name>
    <dbReference type="NCBI Taxonomy" id="2763655"/>
    <lineage>
        <taxon>Bacteria</taxon>
        <taxon>Bacillati</taxon>
        <taxon>Bacillota</taxon>
        <taxon>Clostridia</taxon>
        <taxon>Christensenellales</taxon>
        <taxon>Christensenellaceae</taxon>
        <taxon>Gehongia</taxon>
    </lineage>
</organism>
<comment type="caution">
    <text evidence="7">The sequence shown here is derived from an EMBL/GenBank/DDBJ whole genome shotgun (WGS) entry which is preliminary data.</text>
</comment>
<evidence type="ECO:0000313" key="7">
    <source>
        <dbReference type="EMBL" id="MBC8530883.1"/>
    </source>
</evidence>
<keyword evidence="4" id="KW-0812">Transmembrane</keyword>
<evidence type="ECO:0000256" key="4">
    <source>
        <dbReference type="SAM" id="Phobius"/>
    </source>
</evidence>
<feature type="domain" description="Mur ligase C-terminal" evidence="5">
    <location>
        <begin position="414"/>
        <end position="535"/>
    </location>
</feature>
<accession>A0A926HP62</accession>
<evidence type="ECO:0000259" key="5">
    <source>
        <dbReference type="Pfam" id="PF02875"/>
    </source>
</evidence>
<dbReference type="SUPFAM" id="SSF53623">
    <property type="entry name" value="MurD-like peptide ligases, catalytic domain"/>
    <property type="match status" value="1"/>
</dbReference>
<feature type="transmembrane region" description="Helical" evidence="4">
    <location>
        <begin position="76"/>
        <end position="94"/>
    </location>
</feature>
<dbReference type="InterPro" id="IPR013221">
    <property type="entry name" value="Mur_ligase_cen"/>
</dbReference>